<feature type="region of interest" description="Disordered" evidence="1">
    <location>
        <begin position="170"/>
        <end position="198"/>
    </location>
</feature>
<name>A0AAE0M5M6_9PEZI</name>
<evidence type="ECO:0000256" key="1">
    <source>
        <dbReference type="SAM" id="MobiDB-lite"/>
    </source>
</evidence>
<dbReference type="AlphaFoldDB" id="A0AAE0M5M6"/>
<gene>
    <name evidence="2" type="ORF">B0T19DRAFT_274146</name>
</gene>
<reference evidence="2" key="2">
    <citation type="submission" date="2023-06" db="EMBL/GenBank/DDBJ databases">
        <authorList>
            <consortium name="Lawrence Berkeley National Laboratory"/>
            <person name="Haridas S."/>
            <person name="Hensen N."/>
            <person name="Bonometti L."/>
            <person name="Westerberg I."/>
            <person name="Brannstrom I.O."/>
            <person name="Guillou S."/>
            <person name="Cros-Aarteil S."/>
            <person name="Calhoun S."/>
            <person name="Kuo A."/>
            <person name="Mondo S."/>
            <person name="Pangilinan J."/>
            <person name="Riley R."/>
            <person name="Labutti K."/>
            <person name="Andreopoulos B."/>
            <person name="Lipzen A."/>
            <person name="Chen C."/>
            <person name="Yanf M."/>
            <person name="Daum C."/>
            <person name="Ng V."/>
            <person name="Clum A."/>
            <person name="Steindorff A."/>
            <person name="Ohm R."/>
            <person name="Martin F."/>
            <person name="Silar P."/>
            <person name="Natvig D."/>
            <person name="Lalanne C."/>
            <person name="Gautier V."/>
            <person name="Ament-Velasquez S.L."/>
            <person name="Kruys A."/>
            <person name="Hutchinson M.I."/>
            <person name="Powell A.J."/>
            <person name="Barry K."/>
            <person name="Miller A.N."/>
            <person name="Grigoriev I.V."/>
            <person name="Debuchy R."/>
            <person name="Gladieux P."/>
            <person name="Thoren M.H."/>
            <person name="Johannesson H."/>
        </authorList>
    </citation>
    <scope>NUCLEOTIDE SEQUENCE</scope>
    <source>
        <strain evidence="2">SMH4131-1</strain>
    </source>
</reference>
<comment type="caution">
    <text evidence="2">The sequence shown here is derived from an EMBL/GenBank/DDBJ whole genome shotgun (WGS) entry which is preliminary data.</text>
</comment>
<protein>
    <submittedName>
        <fullName evidence="2">Uncharacterized protein</fullName>
    </submittedName>
</protein>
<organism evidence="2 3">
    <name type="scientific">Cercophora scortea</name>
    <dbReference type="NCBI Taxonomy" id="314031"/>
    <lineage>
        <taxon>Eukaryota</taxon>
        <taxon>Fungi</taxon>
        <taxon>Dikarya</taxon>
        <taxon>Ascomycota</taxon>
        <taxon>Pezizomycotina</taxon>
        <taxon>Sordariomycetes</taxon>
        <taxon>Sordariomycetidae</taxon>
        <taxon>Sordariales</taxon>
        <taxon>Lasiosphaeriaceae</taxon>
        <taxon>Cercophora</taxon>
    </lineage>
</organism>
<keyword evidence="3" id="KW-1185">Reference proteome</keyword>
<sequence>MIKTEEGVMLCIRCFALHARRFPHSSPSSSSPPPFSMFPVLVPFSFTQLLHRTQQPLLPLFTLPPPSLAGEQTTFSVRVPSSPRLNLSSQSCLLPAITIAEPTPSLSNFALAAPPFQRINISDSGSGSVSASIIVQSDRPKPGPARRPSHEDGQIVRSFARTPLRSKMLQSCTAHRPHTDTAVYPRPPKRASQAGHARQASILLAWQTKRPPAKIAKRK</sequence>
<proteinExistence type="predicted"/>
<dbReference type="Proteomes" id="UP001286456">
    <property type="component" value="Unassembled WGS sequence"/>
</dbReference>
<reference evidence="2" key="1">
    <citation type="journal article" date="2023" name="Mol. Phylogenet. Evol.">
        <title>Genome-scale phylogeny and comparative genomics of the fungal order Sordariales.</title>
        <authorList>
            <person name="Hensen N."/>
            <person name="Bonometti L."/>
            <person name="Westerberg I."/>
            <person name="Brannstrom I.O."/>
            <person name="Guillou S."/>
            <person name="Cros-Aarteil S."/>
            <person name="Calhoun S."/>
            <person name="Haridas S."/>
            <person name="Kuo A."/>
            <person name="Mondo S."/>
            <person name="Pangilinan J."/>
            <person name="Riley R."/>
            <person name="LaButti K."/>
            <person name="Andreopoulos B."/>
            <person name="Lipzen A."/>
            <person name="Chen C."/>
            <person name="Yan M."/>
            <person name="Daum C."/>
            <person name="Ng V."/>
            <person name="Clum A."/>
            <person name="Steindorff A."/>
            <person name="Ohm R.A."/>
            <person name="Martin F."/>
            <person name="Silar P."/>
            <person name="Natvig D.O."/>
            <person name="Lalanne C."/>
            <person name="Gautier V."/>
            <person name="Ament-Velasquez S.L."/>
            <person name="Kruys A."/>
            <person name="Hutchinson M.I."/>
            <person name="Powell A.J."/>
            <person name="Barry K."/>
            <person name="Miller A.N."/>
            <person name="Grigoriev I.V."/>
            <person name="Debuchy R."/>
            <person name="Gladieux P."/>
            <person name="Hiltunen Thoren M."/>
            <person name="Johannesson H."/>
        </authorList>
    </citation>
    <scope>NUCLEOTIDE SEQUENCE</scope>
    <source>
        <strain evidence="2">SMH4131-1</strain>
    </source>
</reference>
<evidence type="ECO:0000313" key="3">
    <source>
        <dbReference type="Proteomes" id="UP001286456"/>
    </source>
</evidence>
<evidence type="ECO:0000313" key="2">
    <source>
        <dbReference type="EMBL" id="KAK3319895.1"/>
    </source>
</evidence>
<dbReference type="EMBL" id="JAUEPO010000006">
    <property type="protein sequence ID" value="KAK3319895.1"/>
    <property type="molecule type" value="Genomic_DNA"/>
</dbReference>
<accession>A0AAE0M5M6</accession>